<accession>A0ABC9B5M5</accession>
<feature type="region of interest" description="Disordered" evidence="1">
    <location>
        <begin position="1"/>
        <end position="27"/>
    </location>
</feature>
<reference evidence="2" key="1">
    <citation type="submission" date="2024-10" db="EMBL/GenBank/DDBJ databases">
        <authorList>
            <person name="Ryan C."/>
        </authorList>
    </citation>
    <scope>NUCLEOTIDE SEQUENCE [LARGE SCALE GENOMIC DNA]</scope>
</reference>
<dbReference type="EMBL" id="OZ075134">
    <property type="protein sequence ID" value="CAL4993166.1"/>
    <property type="molecule type" value="Genomic_DNA"/>
</dbReference>
<evidence type="ECO:0000256" key="1">
    <source>
        <dbReference type="SAM" id="MobiDB-lite"/>
    </source>
</evidence>
<dbReference type="Proteomes" id="UP001497457">
    <property type="component" value="Chromosome 24b"/>
</dbReference>
<gene>
    <name evidence="2" type="ORF">URODEC1_LOCUS61431</name>
</gene>
<evidence type="ECO:0000313" key="2">
    <source>
        <dbReference type="EMBL" id="CAL4993166.1"/>
    </source>
</evidence>
<proteinExistence type="predicted"/>
<keyword evidence="3" id="KW-1185">Reference proteome</keyword>
<organism evidence="2 3">
    <name type="scientific">Urochloa decumbens</name>
    <dbReference type="NCBI Taxonomy" id="240449"/>
    <lineage>
        <taxon>Eukaryota</taxon>
        <taxon>Viridiplantae</taxon>
        <taxon>Streptophyta</taxon>
        <taxon>Embryophyta</taxon>
        <taxon>Tracheophyta</taxon>
        <taxon>Spermatophyta</taxon>
        <taxon>Magnoliopsida</taxon>
        <taxon>Liliopsida</taxon>
        <taxon>Poales</taxon>
        <taxon>Poaceae</taxon>
        <taxon>PACMAD clade</taxon>
        <taxon>Panicoideae</taxon>
        <taxon>Panicodae</taxon>
        <taxon>Paniceae</taxon>
        <taxon>Melinidinae</taxon>
        <taxon>Urochloa</taxon>
    </lineage>
</organism>
<name>A0ABC9B5M5_9POAL</name>
<protein>
    <submittedName>
        <fullName evidence="2">Uncharacterized protein</fullName>
    </submittedName>
</protein>
<sequence length="132" mass="14662">MSDSGAVSLRRCTAARAEEKGKKRAGSELAAEATKLLAAEDVQDHSVVEEGTAAGKEKQRLEQEEIDYILSWDVSDVLATPDNMDDMPVSDEDEARYRAERKHAVAVIQEWVKTELEKHGFVEIENENTADT</sequence>
<evidence type="ECO:0000313" key="3">
    <source>
        <dbReference type="Proteomes" id="UP001497457"/>
    </source>
</evidence>
<dbReference type="AlphaFoldDB" id="A0ABC9B5M5"/>